<dbReference type="RefSeq" id="WP_079471667.1">
    <property type="nucleotide sequence ID" value="NZ_FUZZ01000003.1"/>
</dbReference>
<proteinExistence type="predicted"/>
<accession>A0A1T5P754</accession>
<sequence length="242" mass="27896">MLHKDSLNLLRQQIPIGARHGLHLLNQTNGNVEQARLLFEAEMIQIITNKTAVSSDIARKHLIIHNYDIVQTIASIDEERFTLSQRILRKAKNNKEEALTLIVQSIESTKNIQRKFWLPLEELGHLPPPVYCLLVLHDFLSYEDWESFGSAIYFHSDIVVSQLETMLDLPQVAYHLRAAKKRSDEIYQQYKGRTEFGIESIIANKLATDAEFSEHERGFEAERPLIVDRLYSMVVDNVGVFP</sequence>
<dbReference type="EMBL" id="FUZZ01000003">
    <property type="protein sequence ID" value="SKD08541.1"/>
    <property type="molecule type" value="Genomic_DNA"/>
</dbReference>
<name>A0A1T5P754_9BACT</name>
<protein>
    <submittedName>
        <fullName evidence="1">Uncharacterized protein</fullName>
    </submittedName>
</protein>
<organism evidence="1 2">
    <name type="scientific">Chitinophaga ginsengisegetis</name>
    <dbReference type="NCBI Taxonomy" id="393003"/>
    <lineage>
        <taxon>Bacteria</taxon>
        <taxon>Pseudomonadati</taxon>
        <taxon>Bacteroidota</taxon>
        <taxon>Chitinophagia</taxon>
        <taxon>Chitinophagales</taxon>
        <taxon>Chitinophagaceae</taxon>
        <taxon>Chitinophaga</taxon>
    </lineage>
</organism>
<keyword evidence="2" id="KW-1185">Reference proteome</keyword>
<reference evidence="1 2" key="1">
    <citation type="submission" date="2017-02" db="EMBL/GenBank/DDBJ databases">
        <authorList>
            <person name="Peterson S.W."/>
        </authorList>
    </citation>
    <scope>NUCLEOTIDE SEQUENCE [LARGE SCALE GENOMIC DNA]</scope>
    <source>
        <strain evidence="1 2">DSM 18108</strain>
    </source>
</reference>
<gene>
    <name evidence="1" type="ORF">SAMN05660461_4413</name>
</gene>
<dbReference type="STRING" id="393003.SAMN05660461_4413"/>
<dbReference type="AlphaFoldDB" id="A0A1T5P754"/>
<dbReference type="Proteomes" id="UP000190166">
    <property type="component" value="Unassembled WGS sequence"/>
</dbReference>
<evidence type="ECO:0000313" key="2">
    <source>
        <dbReference type="Proteomes" id="UP000190166"/>
    </source>
</evidence>
<evidence type="ECO:0000313" key="1">
    <source>
        <dbReference type="EMBL" id="SKD08541.1"/>
    </source>
</evidence>